<dbReference type="Proteomes" id="UP000626109">
    <property type="component" value="Unassembled WGS sequence"/>
</dbReference>
<organism evidence="2 3">
    <name type="scientific">Polarella glacialis</name>
    <name type="common">Dinoflagellate</name>
    <dbReference type="NCBI Taxonomy" id="89957"/>
    <lineage>
        <taxon>Eukaryota</taxon>
        <taxon>Sar</taxon>
        <taxon>Alveolata</taxon>
        <taxon>Dinophyceae</taxon>
        <taxon>Suessiales</taxon>
        <taxon>Suessiaceae</taxon>
        <taxon>Polarella</taxon>
    </lineage>
</organism>
<reference evidence="2" key="1">
    <citation type="submission" date="2021-02" db="EMBL/GenBank/DDBJ databases">
        <authorList>
            <person name="Dougan E. K."/>
            <person name="Rhodes N."/>
            <person name="Thang M."/>
            <person name="Chan C."/>
        </authorList>
    </citation>
    <scope>NUCLEOTIDE SEQUENCE</scope>
</reference>
<accession>A0A813I052</accession>
<feature type="chain" id="PRO_5033053723" evidence="1">
    <location>
        <begin position="19"/>
        <end position="130"/>
    </location>
</feature>
<feature type="non-terminal residue" evidence="2">
    <location>
        <position position="130"/>
    </location>
</feature>
<evidence type="ECO:0000313" key="2">
    <source>
        <dbReference type="EMBL" id="CAE8644856.1"/>
    </source>
</evidence>
<name>A0A813I052_POLGL</name>
<proteinExistence type="predicted"/>
<dbReference type="AlphaFoldDB" id="A0A813I052"/>
<feature type="non-terminal residue" evidence="2">
    <location>
        <position position="1"/>
    </location>
</feature>
<sequence>ASARRALALLLLRGTAKASHPRAQRDVGLCLPQARLPPGAHVQGESLDCKVHPEAARRRSRGAPEASGYRCGQGEVGAQGRGDHHEVCQLALLACQPPRQQGSSQGQLSCKHQVKPIRTACAGRSHDGRR</sequence>
<comment type="caution">
    <text evidence="2">The sequence shown here is derived from an EMBL/GenBank/DDBJ whole genome shotgun (WGS) entry which is preliminary data.</text>
</comment>
<dbReference type="EMBL" id="CAJNNW010002941">
    <property type="protein sequence ID" value="CAE8644856.1"/>
    <property type="molecule type" value="Genomic_DNA"/>
</dbReference>
<gene>
    <name evidence="2" type="ORF">PGLA2088_LOCUS3417</name>
</gene>
<keyword evidence="1" id="KW-0732">Signal</keyword>
<feature type="signal peptide" evidence="1">
    <location>
        <begin position="1"/>
        <end position="18"/>
    </location>
</feature>
<evidence type="ECO:0000313" key="3">
    <source>
        <dbReference type="Proteomes" id="UP000626109"/>
    </source>
</evidence>
<evidence type="ECO:0000256" key="1">
    <source>
        <dbReference type="SAM" id="SignalP"/>
    </source>
</evidence>
<protein>
    <submittedName>
        <fullName evidence="2">Uncharacterized protein</fullName>
    </submittedName>
</protein>